<dbReference type="FunFam" id="4.10.410.60:FF:000001">
    <property type="entry name" value="50S ribosomal protein L35"/>
    <property type="match status" value="1"/>
</dbReference>
<evidence type="ECO:0000313" key="14">
    <source>
        <dbReference type="Proteomes" id="UP000249146"/>
    </source>
</evidence>
<keyword evidence="3 5" id="KW-0687">Ribonucleoprotein</keyword>
<dbReference type="InterPro" id="IPR001706">
    <property type="entry name" value="Ribosomal_bL35"/>
</dbReference>
<dbReference type="Gene3D" id="4.10.410.60">
    <property type="match status" value="1"/>
</dbReference>
<dbReference type="InterPro" id="IPR021137">
    <property type="entry name" value="Ribosomal_bL35-like"/>
</dbReference>
<accession>A0A142V9G2</accession>
<evidence type="ECO:0000256" key="1">
    <source>
        <dbReference type="ARBA" id="ARBA00006598"/>
    </source>
</evidence>
<dbReference type="Proteomes" id="UP000248786">
    <property type="component" value="Unassembled WGS sequence"/>
</dbReference>
<dbReference type="GO" id="GO:0003735">
    <property type="term" value="F:structural constituent of ribosome"/>
    <property type="evidence" value="ECO:0007669"/>
    <property type="project" value="InterPro"/>
</dbReference>
<evidence type="ECO:0000313" key="11">
    <source>
        <dbReference type="Proteomes" id="UP000076394"/>
    </source>
</evidence>
<dbReference type="SMR" id="A0A142V9G2"/>
<evidence type="ECO:0000313" key="8">
    <source>
        <dbReference type="EMBL" id="PKH47541.1"/>
    </source>
</evidence>
<sequence length="67" mass="7672">MPKMKTRKTAAKRFHVTGTGKIMRSKGMKSHLRRNKSARVLRQFDEMSQVAGVDRARIQKLIPYGVS</sequence>
<reference evidence="8 12" key="2">
    <citation type="journal article" date="2017" name="FEMS Microbiol. Ecol.">
        <title>Reconstructed genomes of novel Dehalococcoides mccartyi strains from 1,2,3,4-tetrachlorodibenzo-p-dioxin-dechlorinating enrichment cultures reveal divergent reductive dehalogenase gene profiles.</title>
        <authorList>
            <person name="Dam H.T."/>
            <person name="Vollmers J."/>
            <person name="Kaster A.K."/>
            <person name="Haggblom M.M."/>
        </authorList>
    </citation>
    <scope>NUCLEOTIDE SEQUENCE [LARGE SCALE GENOMIC DNA]</scope>
    <source>
        <strain evidence="8 12">H1-3-2.001</strain>
    </source>
</reference>
<dbReference type="Proteomes" id="UP000076394">
    <property type="component" value="Chromosome"/>
</dbReference>
<dbReference type="GO" id="GO:0006412">
    <property type="term" value="P:translation"/>
    <property type="evidence" value="ECO:0007669"/>
    <property type="project" value="UniProtKB-UniRule"/>
</dbReference>
<dbReference type="Proteomes" id="UP000233649">
    <property type="component" value="Unassembled WGS sequence"/>
</dbReference>
<dbReference type="PRINTS" id="PR00064">
    <property type="entry name" value="RIBOSOMALL35"/>
</dbReference>
<dbReference type="PATRIC" id="fig|61435.13.peg.678"/>
<dbReference type="PANTHER" id="PTHR33343">
    <property type="entry name" value="54S RIBOSOMAL PROTEIN BL35M"/>
    <property type="match status" value="1"/>
</dbReference>
<evidence type="ECO:0000313" key="9">
    <source>
        <dbReference type="EMBL" id="RAL69629.1"/>
    </source>
</evidence>
<dbReference type="GO" id="GO:0022625">
    <property type="term" value="C:cytosolic large ribosomal subunit"/>
    <property type="evidence" value="ECO:0007669"/>
    <property type="project" value="TreeGrafter"/>
</dbReference>
<evidence type="ECO:0000256" key="6">
    <source>
        <dbReference type="RuleBase" id="RU000568"/>
    </source>
</evidence>
<comment type="similarity">
    <text evidence="1 5 6">Belongs to the bacterial ribosomal protein bL35 family.</text>
</comment>
<dbReference type="Pfam" id="PF01632">
    <property type="entry name" value="Ribosomal_L35p"/>
    <property type="match status" value="1"/>
</dbReference>
<dbReference type="RefSeq" id="WP_011309237.1">
    <property type="nucleotide sequence ID" value="NZ_AP024514.1"/>
</dbReference>
<dbReference type="HAMAP" id="MF_00514">
    <property type="entry name" value="Ribosomal_bL35"/>
    <property type="match status" value="1"/>
</dbReference>
<dbReference type="OMA" id="PKIKTHR"/>
<dbReference type="EMBL" id="PHFD01000106">
    <property type="protein sequence ID" value="PKH47541.1"/>
    <property type="molecule type" value="Genomic_DNA"/>
</dbReference>
<dbReference type="Proteomes" id="UP000249146">
    <property type="component" value="Unassembled WGS sequence"/>
</dbReference>
<evidence type="ECO:0000256" key="2">
    <source>
        <dbReference type="ARBA" id="ARBA00022980"/>
    </source>
</evidence>
<evidence type="ECO:0000256" key="5">
    <source>
        <dbReference type="HAMAP-Rule" id="MF_00514"/>
    </source>
</evidence>
<dbReference type="NCBIfam" id="TIGR00001">
    <property type="entry name" value="rpmI_bact"/>
    <property type="match status" value="1"/>
</dbReference>
<organism evidence="7 11">
    <name type="scientific">Dehalococcoides mccartyi</name>
    <dbReference type="NCBI Taxonomy" id="61435"/>
    <lineage>
        <taxon>Bacteria</taxon>
        <taxon>Bacillati</taxon>
        <taxon>Chloroflexota</taxon>
        <taxon>Dehalococcoidia</taxon>
        <taxon>Dehalococcoidales</taxon>
        <taxon>Dehalococcoidaceae</taxon>
        <taxon>Dehalococcoides</taxon>
    </lineage>
</organism>
<evidence type="ECO:0000256" key="3">
    <source>
        <dbReference type="ARBA" id="ARBA00023274"/>
    </source>
</evidence>
<evidence type="ECO:0000313" key="10">
    <source>
        <dbReference type="EMBL" id="RAL70952.1"/>
    </source>
</evidence>
<dbReference type="AlphaFoldDB" id="A0A142V9G2"/>
<dbReference type="OrthoDB" id="47476at2"/>
<evidence type="ECO:0000256" key="4">
    <source>
        <dbReference type="ARBA" id="ARBA00071664"/>
    </source>
</evidence>
<reference evidence="13 14" key="3">
    <citation type="submission" date="2018-05" db="EMBL/GenBank/DDBJ databases">
        <title>Draft genome sequences of Dehalococcoides mccartyi strains RC and KS.</title>
        <authorList>
            <person name="Higgins S.A."/>
            <person name="Padilla-Crespo E."/>
            <person name="Loeffler F.E."/>
        </authorList>
    </citation>
    <scope>NUCLEOTIDE SEQUENCE [LARGE SCALE GENOMIC DNA]</scope>
    <source>
        <strain evidence="10 13">KS</strain>
        <strain evidence="9 14">RC</strain>
    </source>
</reference>
<dbReference type="EMBL" id="QGLC01000009">
    <property type="protein sequence ID" value="RAL69629.1"/>
    <property type="molecule type" value="Genomic_DNA"/>
</dbReference>
<proteinExistence type="inferred from homology"/>
<keyword evidence="2 5" id="KW-0689">Ribosomal protein</keyword>
<evidence type="ECO:0000313" key="12">
    <source>
        <dbReference type="Proteomes" id="UP000233649"/>
    </source>
</evidence>
<name>A0A142V9G2_9CHLR</name>
<protein>
    <recommendedName>
        <fullName evidence="4 5">Large ribosomal subunit protein bL35</fullName>
    </recommendedName>
</protein>
<reference evidence="7 11" key="1">
    <citation type="submission" date="2015-03" db="EMBL/GenBank/DDBJ databases">
        <title>Genomic characterization of Dehalococcoides mccartyi strain 11a5, an unusal plasmid-containing chloroethene dechlorinator.</title>
        <authorList>
            <person name="Zhao S."/>
            <person name="Ding C."/>
            <person name="He J."/>
        </authorList>
    </citation>
    <scope>NUCLEOTIDE SEQUENCE [LARGE SCALE GENOMIC DNA]</scope>
    <source>
        <strain evidence="7 11">11a5</strain>
    </source>
</reference>
<dbReference type="EMBL" id="QGLD01000008">
    <property type="protein sequence ID" value="RAL70952.1"/>
    <property type="molecule type" value="Genomic_DNA"/>
</dbReference>
<dbReference type="PANTHER" id="PTHR33343:SF1">
    <property type="entry name" value="LARGE RIBOSOMAL SUBUNIT PROTEIN BL35M"/>
    <property type="match status" value="1"/>
</dbReference>
<evidence type="ECO:0000313" key="7">
    <source>
        <dbReference type="EMBL" id="AMU86473.1"/>
    </source>
</evidence>
<dbReference type="EMBL" id="CP011127">
    <property type="protein sequence ID" value="AMU86473.1"/>
    <property type="molecule type" value="Genomic_DNA"/>
</dbReference>
<evidence type="ECO:0000313" key="13">
    <source>
        <dbReference type="Proteomes" id="UP000248786"/>
    </source>
</evidence>
<dbReference type="InterPro" id="IPR037229">
    <property type="entry name" value="Ribosomal_bL35_sf"/>
</dbReference>
<gene>
    <name evidence="5" type="primary">rpmI</name>
    <name evidence="10" type="ORF">C1G86_0675</name>
    <name evidence="9" type="ORF">C1G87_0679</name>
    <name evidence="8" type="ORF">CVH13_00461</name>
    <name evidence="7" type="ORF">Dm11a5_0647</name>
</gene>
<dbReference type="SUPFAM" id="SSF143034">
    <property type="entry name" value="L35p-like"/>
    <property type="match status" value="1"/>
</dbReference>